<feature type="compositionally biased region" description="Low complexity" evidence="1">
    <location>
        <begin position="75"/>
        <end position="87"/>
    </location>
</feature>
<feature type="compositionally biased region" description="Pro residues" evidence="1">
    <location>
        <begin position="58"/>
        <end position="74"/>
    </location>
</feature>
<protein>
    <submittedName>
        <fullName evidence="2">Uncharacterized protein</fullName>
    </submittedName>
</protein>
<reference evidence="2" key="3">
    <citation type="submission" date="2023-05" db="EMBL/GenBank/DDBJ databases">
        <authorList>
            <person name="Smith C.H."/>
        </authorList>
    </citation>
    <scope>NUCLEOTIDE SEQUENCE</scope>
    <source>
        <strain evidence="2">CHS0354</strain>
        <tissue evidence="2">Mantle</tissue>
    </source>
</reference>
<reference evidence="2" key="1">
    <citation type="journal article" date="2021" name="Genome Biol. Evol.">
        <title>A High-Quality Reference Genome for a Parasitic Bivalve with Doubly Uniparental Inheritance (Bivalvia: Unionida).</title>
        <authorList>
            <person name="Smith C.H."/>
        </authorList>
    </citation>
    <scope>NUCLEOTIDE SEQUENCE</scope>
    <source>
        <strain evidence="2">CHS0354</strain>
    </source>
</reference>
<evidence type="ECO:0000313" key="3">
    <source>
        <dbReference type="Proteomes" id="UP001195483"/>
    </source>
</evidence>
<evidence type="ECO:0000313" key="2">
    <source>
        <dbReference type="EMBL" id="KAK3587837.1"/>
    </source>
</evidence>
<comment type="caution">
    <text evidence="2">The sequence shown here is derived from an EMBL/GenBank/DDBJ whole genome shotgun (WGS) entry which is preliminary data.</text>
</comment>
<organism evidence="2 3">
    <name type="scientific">Potamilus streckersoni</name>
    <dbReference type="NCBI Taxonomy" id="2493646"/>
    <lineage>
        <taxon>Eukaryota</taxon>
        <taxon>Metazoa</taxon>
        <taxon>Spiralia</taxon>
        <taxon>Lophotrochozoa</taxon>
        <taxon>Mollusca</taxon>
        <taxon>Bivalvia</taxon>
        <taxon>Autobranchia</taxon>
        <taxon>Heteroconchia</taxon>
        <taxon>Palaeoheterodonta</taxon>
        <taxon>Unionida</taxon>
        <taxon>Unionoidea</taxon>
        <taxon>Unionidae</taxon>
        <taxon>Ambleminae</taxon>
        <taxon>Lampsilini</taxon>
        <taxon>Potamilus</taxon>
    </lineage>
</organism>
<feature type="region of interest" description="Disordered" evidence="1">
    <location>
        <begin position="49"/>
        <end position="143"/>
    </location>
</feature>
<dbReference type="Proteomes" id="UP001195483">
    <property type="component" value="Unassembled WGS sequence"/>
</dbReference>
<dbReference type="AlphaFoldDB" id="A0AAE0VSS7"/>
<proteinExistence type="predicted"/>
<sequence>MQFPISSVNSKRPLSSLVLFPVLTATYLVDGPGPSTLVGDVFQALEDNAKRSLAPLRPAQPSPAQPSPAQPSPAQPSVSSNSHPGSSTGYTLHPLKPTQPSRLPISPIQASSAGYPLAPLRPAQPSPAGYPLAPFRPAQPVTH</sequence>
<dbReference type="EMBL" id="JAEAOA010001201">
    <property type="protein sequence ID" value="KAK3587837.1"/>
    <property type="molecule type" value="Genomic_DNA"/>
</dbReference>
<name>A0AAE0VSS7_9BIVA</name>
<evidence type="ECO:0000256" key="1">
    <source>
        <dbReference type="SAM" id="MobiDB-lite"/>
    </source>
</evidence>
<keyword evidence="3" id="KW-1185">Reference proteome</keyword>
<gene>
    <name evidence="2" type="ORF">CHS0354_019705</name>
</gene>
<reference evidence="2" key="2">
    <citation type="journal article" date="2021" name="Genome Biol. Evol.">
        <title>Developing a high-quality reference genome for a parasitic bivalve with doubly uniparental inheritance (Bivalvia: Unionida).</title>
        <authorList>
            <person name="Smith C.H."/>
        </authorList>
    </citation>
    <scope>NUCLEOTIDE SEQUENCE</scope>
    <source>
        <strain evidence="2">CHS0354</strain>
        <tissue evidence="2">Mantle</tissue>
    </source>
</reference>
<accession>A0AAE0VSS7</accession>